<evidence type="ECO:0000313" key="2">
    <source>
        <dbReference type="Proteomes" id="UP000198597"/>
    </source>
</evidence>
<proteinExistence type="predicted"/>
<dbReference type="AlphaFoldDB" id="A0A1H0UWR8"/>
<dbReference type="OrthoDB" id="95664at2"/>
<evidence type="ECO:0000313" key="1">
    <source>
        <dbReference type="EMBL" id="SDP70573.1"/>
    </source>
</evidence>
<accession>A0A1H0UWR8</accession>
<dbReference type="Proteomes" id="UP000198597">
    <property type="component" value="Unassembled WGS sequence"/>
</dbReference>
<gene>
    <name evidence="1" type="ORF">SAMN04488529_11315</name>
</gene>
<sequence>MKFEKKVLTNLHRCYATSSTMVNGERNILLATEGEGACYSYTGEDFKQSTVWDGPGGTMSMVSVPGKNGDFLAVQNFFPTFQSENATIVWAKPVEGGTWDVKTLFKLPYVHRFDILQANGKNYFLGATLCTTKEFKEDWSNPGKIYVGEIPEDLNEPIKLEIIKEGLTKNHGYCRATWNNVMAGLVTCEEGVFVVTPPQTCKEEWKIEQIMNKPVSDIAVVDIDGDGVDELVTIEEFHGGNFLINKKIDGEYKVVYKYPKEMDFGHVVWGGKLRGIPSIIGGYRRNEKELFVIQCDDKEKLTFKTEVIEAGIGPSNVAVINEEDRDIIISANRELGEAALYIVK</sequence>
<organism evidence="1 2">
    <name type="scientific">Clostridium gasigenes</name>
    <dbReference type="NCBI Taxonomy" id="94869"/>
    <lineage>
        <taxon>Bacteria</taxon>
        <taxon>Bacillati</taxon>
        <taxon>Bacillota</taxon>
        <taxon>Clostridia</taxon>
        <taxon>Eubacteriales</taxon>
        <taxon>Clostridiaceae</taxon>
        <taxon>Clostridium</taxon>
    </lineage>
</organism>
<reference evidence="1 2" key="1">
    <citation type="submission" date="2016-10" db="EMBL/GenBank/DDBJ databases">
        <authorList>
            <person name="de Groot N.N."/>
        </authorList>
    </citation>
    <scope>NUCLEOTIDE SEQUENCE [LARGE SCALE GENOMIC DNA]</scope>
    <source>
        <strain evidence="1 2">DSM 12272</strain>
    </source>
</reference>
<name>A0A1H0UWR8_9CLOT</name>
<dbReference type="STRING" id="94869.SAMN04488529_11315"/>
<evidence type="ECO:0008006" key="3">
    <source>
        <dbReference type="Google" id="ProtNLM"/>
    </source>
</evidence>
<protein>
    <recommendedName>
        <fullName evidence="3">Repeat domain-containing protein</fullName>
    </recommendedName>
</protein>
<dbReference type="EMBL" id="FNJM01000013">
    <property type="protein sequence ID" value="SDP70573.1"/>
    <property type="molecule type" value="Genomic_DNA"/>
</dbReference>
<keyword evidence="2" id="KW-1185">Reference proteome</keyword>
<dbReference type="RefSeq" id="WP_089971873.1">
    <property type="nucleotide sequence ID" value="NZ_FNJM01000013.1"/>
</dbReference>